<keyword evidence="2" id="KW-0812">Transmembrane</keyword>
<name>A0AAP0AZY2_9ASPA</name>
<accession>A0AAP0AZY2</accession>
<evidence type="ECO:0000313" key="3">
    <source>
        <dbReference type="EMBL" id="KAK8921440.1"/>
    </source>
</evidence>
<evidence type="ECO:0000313" key="4">
    <source>
        <dbReference type="Proteomes" id="UP001418222"/>
    </source>
</evidence>
<feature type="region of interest" description="Disordered" evidence="1">
    <location>
        <begin position="62"/>
        <end position="86"/>
    </location>
</feature>
<protein>
    <submittedName>
        <fullName evidence="3">Uncharacterized protein</fullName>
    </submittedName>
</protein>
<reference evidence="3 4" key="1">
    <citation type="journal article" date="2022" name="Nat. Plants">
        <title>Genomes of leafy and leafless Platanthera orchids illuminate the evolution of mycoheterotrophy.</title>
        <authorList>
            <person name="Li M.H."/>
            <person name="Liu K.W."/>
            <person name="Li Z."/>
            <person name="Lu H.C."/>
            <person name="Ye Q.L."/>
            <person name="Zhang D."/>
            <person name="Wang J.Y."/>
            <person name="Li Y.F."/>
            <person name="Zhong Z.M."/>
            <person name="Liu X."/>
            <person name="Yu X."/>
            <person name="Liu D.K."/>
            <person name="Tu X.D."/>
            <person name="Liu B."/>
            <person name="Hao Y."/>
            <person name="Liao X.Y."/>
            <person name="Jiang Y.T."/>
            <person name="Sun W.H."/>
            <person name="Chen J."/>
            <person name="Chen Y.Q."/>
            <person name="Ai Y."/>
            <person name="Zhai J.W."/>
            <person name="Wu S.S."/>
            <person name="Zhou Z."/>
            <person name="Hsiao Y.Y."/>
            <person name="Wu W.L."/>
            <person name="Chen Y.Y."/>
            <person name="Lin Y.F."/>
            <person name="Hsu J.L."/>
            <person name="Li C.Y."/>
            <person name="Wang Z.W."/>
            <person name="Zhao X."/>
            <person name="Zhong W.Y."/>
            <person name="Ma X.K."/>
            <person name="Ma L."/>
            <person name="Huang J."/>
            <person name="Chen G.Z."/>
            <person name="Huang M.Z."/>
            <person name="Huang L."/>
            <person name="Peng D.H."/>
            <person name="Luo Y.B."/>
            <person name="Zou S.Q."/>
            <person name="Chen S.P."/>
            <person name="Lan S."/>
            <person name="Tsai W.C."/>
            <person name="Van de Peer Y."/>
            <person name="Liu Z.J."/>
        </authorList>
    </citation>
    <scope>NUCLEOTIDE SEQUENCE [LARGE SCALE GENOMIC DNA]</scope>
    <source>
        <strain evidence="3">Lor287</strain>
    </source>
</reference>
<dbReference type="Proteomes" id="UP001418222">
    <property type="component" value="Unassembled WGS sequence"/>
</dbReference>
<keyword evidence="4" id="KW-1185">Reference proteome</keyword>
<dbReference type="EMBL" id="JBBWWQ010000018">
    <property type="protein sequence ID" value="KAK8921440.1"/>
    <property type="molecule type" value="Genomic_DNA"/>
</dbReference>
<feature type="compositionally biased region" description="Polar residues" evidence="1">
    <location>
        <begin position="70"/>
        <end position="80"/>
    </location>
</feature>
<organism evidence="3 4">
    <name type="scientific">Platanthera zijinensis</name>
    <dbReference type="NCBI Taxonomy" id="2320716"/>
    <lineage>
        <taxon>Eukaryota</taxon>
        <taxon>Viridiplantae</taxon>
        <taxon>Streptophyta</taxon>
        <taxon>Embryophyta</taxon>
        <taxon>Tracheophyta</taxon>
        <taxon>Spermatophyta</taxon>
        <taxon>Magnoliopsida</taxon>
        <taxon>Liliopsida</taxon>
        <taxon>Asparagales</taxon>
        <taxon>Orchidaceae</taxon>
        <taxon>Orchidoideae</taxon>
        <taxon>Orchideae</taxon>
        <taxon>Orchidinae</taxon>
        <taxon>Platanthera</taxon>
    </lineage>
</organism>
<sequence length="86" mass="8872">MGGGGGGGGHKRSPAIIFVAFLLVSGMLRAPLIFVEAARPLHMPRDWWPQDWSMFLGSLPKGSVAPSGPSGCTSNPNNNGGPCPIS</sequence>
<evidence type="ECO:0000256" key="1">
    <source>
        <dbReference type="SAM" id="MobiDB-lite"/>
    </source>
</evidence>
<feature type="transmembrane region" description="Helical" evidence="2">
    <location>
        <begin position="15"/>
        <end position="35"/>
    </location>
</feature>
<evidence type="ECO:0000256" key="2">
    <source>
        <dbReference type="SAM" id="Phobius"/>
    </source>
</evidence>
<comment type="caution">
    <text evidence="3">The sequence shown here is derived from an EMBL/GenBank/DDBJ whole genome shotgun (WGS) entry which is preliminary data.</text>
</comment>
<gene>
    <name evidence="3" type="ORF">KSP39_PZI020491</name>
</gene>
<keyword evidence="2" id="KW-0472">Membrane</keyword>
<keyword evidence="2" id="KW-1133">Transmembrane helix</keyword>
<proteinExistence type="predicted"/>
<dbReference type="AlphaFoldDB" id="A0AAP0AZY2"/>